<comment type="caution">
    <text evidence="3">The sequence shown here is derived from an EMBL/GenBank/DDBJ whole genome shotgun (WGS) entry which is preliminary data.</text>
</comment>
<dbReference type="AlphaFoldDB" id="A0A7W7ZN22"/>
<evidence type="ECO:0000256" key="2">
    <source>
        <dbReference type="SAM" id="SignalP"/>
    </source>
</evidence>
<proteinExistence type="predicted"/>
<organism evidence="3 4">
    <name type="scientific">Granulicella mallensis</name>
    <dbReference type="NCBI Taxonomy" id="940614"/>
    <lineage>
        <taxon>Bacteria</taxon>
        <taxon>Pseudomonadati</taxon>
        <taxon>Acidobacteriota</taxon>
        <taxon>Terriglobia</taxon>
        <taxon>Terriglobales</taxon>
        <taxon>Acidobacteriaceae</taxon>
        <taxon>Granulicella</taxon>
    </lineage>
</organism>
<gene>
    <name evidence="3" type="ORF">HDF15_001065</name>
</gene>
<dbReference type="RefSeq" id="WP_184253395.1">
    <property type="nucleotide sequence ID" value="NZ_JACHIO010000004.1"/>
</dbReference>
<evidence type="ECO:0000313" key="3">
    <source>
        <dbReference type="EMBL" id="MBB5062728.1"/>
    </source>
</evidence>
<feature type="region of interest" description="Disordered" evidence="1">
    <location>
        <begin position="37"/>
        <end position="63"/>
    </location>
</feature>
<dbReference type="Proteomes" id="UP000584867">
    <property type="component" value="Unassembled WGS sequence"/>
</dbReference>
<dbReference type="EMBL" id="JACHIO010000004">
    <property type="protein sequence ID" value="MBB5062728.1"/>
    <property type="molecule type" value="Genomic_DNA"/>
</dbReference>
<feature type="signal peptide" evidence="2">
    <location>
        <begin position="1"/>
        <end position="24"/>
    </location>
</feature>
<feature type="compositionally biased region" description="Basic and acidic residues" evidence="1">
    <location>
        <begin position="41"/>
        <end position="56"/>
    </location>
</feature>
<sequence>MNQMTRWIASAVLLVLMTMPFASATAQDRSAFYNGARGRHPYNDNYDHRHDDRRDQGGIGPGKGALIGGAGGAALGALFGGGLKGALIGGAAGAGVGAVAGKVHQDNKDRDYRERYDRHGHRY</sequence>
<name>A0A7W7ZN22_9BACT</name>
<reference evidence="3 4" key="1">
    <citation type="submission" date="2020-08" db="EMBL/GenBank/DDBJ databases">
        <title>Genomic Encyclopedia of Type Strains, Phase IV (KMG-V): Genome sequencing to study the core and pangenomes of soil and plant-associated prokaryotes.</title>
        <authorList>
            <person name="Whitman W."/>
        </authorList>
    </citation>
    <scope>NUCLEOTIDE SEQUENCE [LARGE SCALE GENOMIC DNA]</scope>
    <source>
        <strain evidence="3 4">X5P3</strain>
    </source>
</reference>
<accession>A0A7W7ZN22</accession>
<evidence type="ECO:0000256" key="1">
    <source>
        <dbReference type="SAM" id="MobiDB-lite"/>
    </source>
</evidence>
<keyword evidence="2" id="KW-0732">Signal</keyword>
<feature type="compositionally biased region" description="Basic and acidic residues" evidence="1">
    <location>
        <begin position="103"/>
        <end position="117"/>
    </location>
</feature>
<protein>
    <submittedName>
        <fullName evidence="3">Uncharacterized protein YcfJ</fullName>
    </submittedName>
</protein>
<evidence type="ECO:0000313" key="4">
    <source>
        <dbReference type="Proteomes" id="UP000584867"/>
    </source>
</evidence>
<feature type="region of interest" description="Disordered" evidence="1">
    <location>
        <begin position="99"/>
        <end position="123"/>
    </location>
</feature>
<feature type="chain" id="PRO_5031573601" evidence="2">
    <location>
        <begin position="25"/>
        <end position="123"/>
    </location>
</feature>